<feature type="compositionally biased region" description="Polar residues" evidence="1">
    <location>
        <begin position="137"/>
        <end position="149"/>
    </location>
</feature>
<proteinExistence type="predicted"/>
<dbReference type="EMBL" id="KL197752">
    <property type="protein sequence ID" value="KDQ51078.1"/>
    <property type="molecule type" value="Genomic_DNA"/>
</dbReference>
<dbReference type="InParanoid" id="A0A067P849"/>
<feature type="compositionally biased region" description="Basic residues" evidence="1">
    <location>
        <begin position="113"/>
        <end position="124"/>
    </location>
</feature>
<feature type="compositionally biased region" description="Polar residues" evidence="1">
    <location>
        <begin position="302"/>
        <end position="312"/>
    </location>
</feature>
<accession>A0A067P849</accession>
<gene>
    <name evidence="3" type="ORF">JAAARDRAFT_140884</name>
</gene>
<evidence type="ECO:0000256" key="2">
    <source>
        <dbReference type="SAM" id="Phobius"/>
    </source>
</evidence>
<feature type="compositionally biased region" description="Low complexity" evidence="1">
    <location>
        <begin position="338"/>
        <end position="348"/>
    </location>
</feature>
<keyword evidence="2" id="KW-0812">Transmembrane</keyword>
<feature type="region of interest" description="Disordered" evidence="1">
    <location>
        <begin position="47"/>
        <end position="377"/>
    </location>
</feature>
<evidence type="ECO:0000256" key="1">
    <source>
        <dbReference type="SAM" id="MobiDB-lite"/>
    </source>
</evidence>
<keyword evidence="2" id="KW-1133">Transmembrane helix</keyword>
<organism evidence="3 4">
    <name type="scientific">Jaapia argillacea MUCL 33604</name>
    <dbReference type="NCBI Taxonomy" id="933084"/>
    <lineage>
        <taxon>Eukaryota</taxon>
        <taxon>Fungi</taxon>
        <taxon>Dikarya</taxon>
        <taxon>Basidiomycota</taxon>
        <taxon>Agaricomycotina</taxon>
        <taxon>Agaricomycetes</taxon>
        <taxon>Agaricomycetidae</taxon>
        <taxon>Jaapiales</taxon>
        <taxon>Jaapiaceae</taxon>
        <taxon>Jaapia</taxon>
    </lineage>
</organism>
<evidence type="ECO:0000313" key="4">
    <source>
        <dbReference type="Proteomes" id="UP000027265"/>
    </source>
</evidence>
<feature type="compositionally biased region" description="Polar residues" evidence="1">
    <location>
        <begin position="97"/>
        <end position="111"/>
    </location>
</feature>
<keyword evidence="4" id="KW-1185">Reference proteome</keyword>
<dbReference type="AlphaFoldDB" id="A0A067P849"/>
<feature type="transmembrane region" description="Helical" evidence="2">
    <location>
        <begin position="12"/>
        <end position="28"/>
    </location>
</feature>
<feature type="compositionally biased region" description="Basic and acidic residues" evidence="1">
    <location>
        <begin position="328"/>
        <end position="337"/>
    </location>
</feature>
<dbReference type="HOGENOM" id="CLU_037757_0_0_1"/>
<dbReference type="Proteomes" id="UP000027265">
    <property type="component" value="Unassembled WGS sequence"/>
</dbReference>
<feature type="compositionally biased region" description="Basic and acidic residues" evidence="1">
    <location>
        <begin position="200"/>
        <end position="224"/>
    </location>
</feature>
<reference evidence="4" key="1">
    <citation type="journal article" date="2014" name="Proc. Natl. Acad. Sci. U.S.A.">
        <title>Extensive sampling of basidiomycete genomes demonstrates inadequacy of the white-rot/brown-rot paradigm for wood decay fungi.</title>
        <authorList>
            <person name="Riley R."/>
            <person name="Salamov A.A."/>
            <person name="Brown D.W."/>
            <person name="Nagy L.G."/>
            <person name="Floudas D."/>
            <person name="Held B.W."/>
            <person name="Levasseur A."/>
            <person name="Lombard V."/>
            <person name="Morin E."/>
            <person name="Otillar R."/>
            <person name="Lindquist E.A."/>
            <person name="Sun H."/>
            <person name="LaButti K.M."/>
            <person name="Schmutz J."/>
            <person name="Jabbour D."/>
            <person name="Luo H."/>
            <person name="Baker S.E."/>
            <person name="Pisabarro A.G."/>
            <person name="Walton J.D."/>
            <person name="Blanchette R.A."/>
            <person name="Henrissat B."/>
            <person name="Martin F."/>
            <person name="Cullen D."/>
            <person name="Hibbett D.S."/>
            <person name="Grigoriev I.V."/>
        </authorList>
    </citation>
    <scope>NUCLEOTIDE SEQUENCE [LARGE SCALE GENOMIC DNA]</scope>
    <source>
        <strain evidence="4">MUCL 33604</strain>
    </source>
</reference>
<name>A0A067P849_9AGAM</name>
<keyword evidence="2" id="KW-0472">Membrane</keyword>
<protein>
    <submittedName>
        <fullName evidence="3">Uncharacterized protein</fullName>
    </submittedName>
</protein>
<evidence type="ECO:0000313" key="3">
    <source>
        <dbReference type="EMBL" id="KDQ51078.1"/>
    </source>
</evidence>
<dbReference type="OrthoDB" id="2564465at2759"/>
<feature type="compositionally biased region" description="Basic and acidic residues" evidence="1">
    <location>
        <begin position="353"/>
        <end position="362"/>
    </location>
</feature>
<sequence>MGSAYSYINKESVVAVVVVISLIFVTYVQHSRDTAAVNGLDLLLPSKATPATTASGGKKNNKKKEKEKEKKPTPSPEPAQPIVVPFPAVIPGDFDSGSANDASATPEPESSSKAKKQKKKKATKKGTLSPPSGEPLSDSSAAGPSTGKHQQPLRPNDTDSSWTQVSRKKKAGDSEKDLGLNVPTSEVGGSTTGTSSPVNERTEDEVRSTREEKENRRTLAEKMLPKPRKTGVEDMLEIPDHPSVARVMRVSPQPGEKPASGFSWADYEDVHVDSTNDADGEDDGGWGVVKSRGRSKIERTSSSHSDSASQGPTKAPESLTKKQRQNAAKREAQKAAKAESAAEQAAALAKHKRELEKIRMGEKSVASVDGKGKLVWD</sequence>